<reference evidence="1 2" key="1">
    <citation type="journal article" date="2019" name="Nat. Ecol. Evol.">
        <title>Megaphylogeny resolves global patterns of mushroom evolution.</title>
        <authorList>
            <person name="Varga T."/>
            <person name="Krizsan K."/>
            <person name="Foldi C."/>
            <person name="Dima B."/>
            <person name="Sanchez-Garcia M."/>
            <person name="Sanchez-Ramirez S."/>
            <person name="Szollosi G.J."/>
            <person name="Szarkandi J.G."/>
            <person name="Papp V."/>
            <person name="Albert L."/>
            <person name="Andreopoulos W."/>
            <person name="Angelini C."/>
            <person name="Antonin V."/>
            <person name="Barry K.W."/>
            <person name="Bougher N.L."/>
            <person name="Buchanan P."/>
            <person name="Buyck B."/>
            <person name="Bense V."/>
            <person name="Catcheside P."/>
            <person name="Chovatia M."/>
            <person name="Cooper J."/>
            <person name="Damon W."/>
            <person name="Desjardin D."/>
            <person name="Finy P."/>
            <person name="Geml J."/>
            <person name="Haridas S."/>
            <person name="Hughes K."/>
            <person name="Justo A."/>
            <person name="Karasinski D."/>
            <person name="Kautmanova I."/>
            <person name="Kiss B."/>
            <person name="Kocsube S."/>
            <person name="Kotiranta H."/>
            <person name="LaButti K.M."/>
            <person name="Lechner B.E."/>
            <person name="Liimatainen K."/>
            <person name="Lipzen A."/>
            <person name="Lukacs Z."/>
            <person name="Mihaltcheva S."/>
            <person name="Morgado L.N."/>
            <person name="Niskanen T."/>
            <person name="Noordeloos M.E."/>
            <person name="Ohm R.A."/>
            <person name="Ortiz-Santana B."/>
            <person name="Ovrebo C."/>
            <person name="Racz N."/>
            <person name="Riley R."/>
            <person name="Savchenko A."/>
            <person name="Shiryaev A."/>
            <person name="Soop K."/>
            <person name="Spirin V."/>
            <person name="Szebenyi C."/>
            <person name="Tomsovsky M."/>
            <person name="Tulloss R.E."/>
            <person name="Uehling J."/>
            <person name="Grigoriev I.V."/>
            <person name="Vagvolgyi C."/>
            <person name="Papp T."/>
            <person name="Martin F.M."/>
            <person name="Miettinen O."/>
            <person name="Hibbett D.S."/>
            <person name="Nagy L.G."/>
        </authorList>
    </citation>
    <scope>NUCLEOTIDE SEQUENCE [LARGE SCALE GENOMIC DNA]</scope>
    <source>
        <strain evidence="1 2">NL-1719</strain>
    </source>
</reference>
<sequence length="1736" mass="194161">MGNKSRLKRGTVVATTLGLLQLASINLGVASASTSPPVNIALQSSWPAPPFLVEVLETISIENPDTFFTLLGAISNPNAPVPYHKLTPEAAQAALLKDAASYAFLTESEAKGFLNMYLSLHASTPKIEAFYQHYRSTFGEEGQDEGSKCGSWVDWYGQVVCDVDTLYRVAGVENGSGGSVHSHDRPKLLPFDHIHPPHENTLDRPPKTAILYGSVESSNLHDLHSALMSISSKPEAQVEYVFRHAPPQAKILEKNYLSGYGVALDLKKMDYLAVDDRHAYRSTSQKGDTVPDLSETEADSILALIQAQAQNAEPEERPTDSEGEPTDPNAPLTKEEIQELGYQASQLIYSSEDPLSTLLNLSQDFPKYTTSLSRLVKVDPDIRNELDNNAVKAQGGVNMFWLNGALLQESDVNPLTLIRLLKKERTIMHSITALGILKDEAMRLLTHQKIALKQKEGGVLDGLVDASDRQEGGGAVVYLNDIENDARYAKWSSSLYALVRPMFPGQFPNVRLNLFNIVLVLDLSKTSNLGFMFGTMGNIIERSYPFRVGVVPSLNTMEGLKMARLLYHLIETYGTQSAMEFYKGILPSQISHPTVQWDVLKYEYNEFLDLQDEKADEDVESKPKERVSFQTIINGQGPVQVPTDKILGYTKRLAVGDTGKSNEQGEITEGHAFVNGRYFEFNDNFLRAMQGEIATQLNHLQEAVYAGQLPDNADTYAIVQNYFYDLPSTTKRRNMYIVPKAPAGSPASLRIWNLPEVFMKTGWRTSPWTYVYPEGNSDIPVGMYVVADFDTELGFELAKEVLLYLTEDVGTRVTFVHSPTDPTNGSPEPLSVTWEEPDKVPLSRLFSHLLYENLASAASPRLILKSLAVPFYPHASLFAGGLTDQSDPTVPVSVDGVQWVASADHPLQVPVIKAPTEEEEEDEWDEAALGPKPKPMKTLLTRREAIDELVRGKEPSAFRVDDYADYVKRSRMMVREFGLKPGERAVIANGRLVGPFKGKGGEFLAQDFGTLEQYEVKKRTASFVEAVFDVLPYMHVVKGMDRPSFANLVSLGASVITSIQQPDPSEVGLFDAPLKPRHMTYQLLDSNYTSFESGDNITAIYQVSVLIDPLSETAQKWAPILQWLSTIPNTFTEIHMNPARYQEIPLKRFYRYNILHNLQFNEEGYEKPAQAVFSNLPIDPIYTLAMDVSSSWLVRPREALYDLDNIQLGNLAPEDSGVDAIFDLDYIIVDGHAREGGSMMPPRGLQLQLVNAQETAKVLKPNEDGGIETSTHEEAKPIADTQVMANLGYLQFKAKPGVFKLEVRPGRGRDIYEMESVGNEGWDSPDVAVAGSEITVTSFEGLTLYPRLRRRPGQETASVLADLSPKADTIEGILGGWASKIKSVFGAKEPESTAVAKTQQQAEINIFTVASGLLYERFVGIMILSVLRNTNSTVKFWFIENFLSPSFLEFIPHLAEAYNFQYELVTYKWPSWLRAQKEKQRIIWAYKILFLDVLFPMDLKKVIFVDADQIVRADLKELVDLDLHGAPYGYTPMGDDNTDMEGFRFWKTGYWKDFLRGKPYHISALYVVDLVRFRQLAAGDHLRGSYHQLSADPNSLANLDQDLPNNLQNEVPIYPLHEDWLWCETWCSKDRLHRAKTIDLCQNPLTKEPKLSRARQIPEWEEYDAEIARFARKLAKEGRIKSRIATADANVLASAGNANAAPPDTETKEKVEEPENAEVDKNEGERHKVDVPRDEL</sequence>
<organism evidence="1 2">
    <name type="scientific">Pluteus cervinus</name>
    <dbReference type="NCBI Taxonomy" id="181527"/>
    <lineage>
        <taxon>Eukaryota</taxon>
        <taxon>Fungi</taxon>
        <taxon>Dikarya</taxon>
        <taxon>Basidiomycota</taxon>
        <taxon>Agaricomycotina</taxon>
        <taxon>Agaricomycetes</taxon>
        <taxon>Agaricomycetidae</taxon>
        <taxon>Agaricales</taxon>
        <taxon>Pluteineae</taxon>
        <taxon>Pluteaceae</taxon>
        <taxon>Pluteus</taxon>
    </lineage>
</organism>
<keyword evidence="2" id="KW-1185">Reference proteome</keyword>
<evidence type="ECO:0000313" key="1">
    <source>
        <dbReference type="EMBL" id="TFK65901.1"/>
    </source>
</evidence>
<proteinExistence type="predicted"/>
<gene>
    <name evidence="1" type="ORF">BDN72DRAFT_962179</name>
</gene>
<protein>
    <submittedName>
        <fullName evidence="1">Uncharacterized protein</fullName>
    </submittedName>
</protein>
<dbReference type="Proteomes" id="UP000308600">
    <property type="component" value="Unassembled WGS sequence"/>
</dbReference>
<dbReference type="EMBL" id="ML208422">
    <property type="protein sequence ID" value="TFK65901.1"/>
    <property type="molecule type" value="Genomic_DNA"/>
</dbReference>
<name>A0ACD3AJK0_9AGAR</name>
<evidence type="ECO:0000313" key="2">
    <source>
        <dbReference type="Proteomes" id="UP000308600"/>
    </source>
</evidence>
<accession>A0ACD3AJK0</accession>